<comment type="similarity">
    <text evidence="1">Belongs to the RutC family.</text>
</comment>
<dbReference type="SUPFAM" id="SSF55298">
    <property type="entry name" value="YjgF-like"/>
    <property type="match status" value="1"/>
</dbReference>
<dbReference type="STRING" id="68895.RR42_s1842"/>
<dbReference type="GeneID" id="60825823"/>
<accession>A0A0C4YLI5</accession>
<dbReference type="PROSITE" id="PS01094">
    <property type="entry name" value="UPF0076"/>
    <property type="match status" value="1"/>
</dbReference>
<sequence>MQTEIKRHVTNARMSRAVEFGNLVFVGGQTSDNDDSDIRTQTRGALAKIDKYLEMVGTDKSRILSAQIWLSDIDADFDAMNEVWDAWVEKDCGPARATVEAKLAGPLLRVEIAVVAAK</sequence>
<dbReference type="EMBL" id="CP010537">
    <property type="protein sequence ID" value="AJG23430.1"/>
    <property type="molecule type" value="Genomic_DNA"/>
</dbReference>
<proteinExistence type="inferred from homology"/>
<dbReference type="InterPro" id="IPR035709">
    <property type="entry name" value="YoaB-like"/>
</dbReference>
<keyword evidence="3" id="KW-1185">Reference proteome</keyword>
<organism evidence="2 3">
    <name type="scientific">Cupriavidus basilensis</name>
    <dbReference type="NCBI Taxonomy" id="68895"/>
    <lineage>
        <taxon>Bacteria</taxon>
        <taxon>Pseudomonadati</taxon>
        <taxon>Pseudomonadota</taxon>
        <taxon>Betaproteobacteria</taxon>
        <taxon>Burkholderiales</taxon>
        <taxon>Burkholderiaceae</taxon>
        <taxon>Cupriavidus</taxon>
    </lineage>
</organism>
<dbReference type="Proteomes" id="UP000031843">
    <property type="component" value="Chromosome secondary"/>
</dbReference>
<protein>
    <submittedName>
        <fullName evidence="2">Translation initiation inhibitor</fullName>
    </submittedName>
</protein>
<gene>
    <name evidence="2" type="ORF">RR42_s1842</name>
</gene>
<dbReference type="KEGG" id="cbw:RR42_s1842"/>
<dbReference type="PANTHER" id="PTHR47328">
    <property type="match status" value="1"/>
</dbReference>
<dbReference type="InterPro" id="IPR035959">
    <property type="entry name" value="RutC-like_sf"/>
</dbReference>
<dbReference type="RefSeq" id="WP_043355234.1">
    <property type="nucleotide sequence ID" value="NZ_CP010537.1"/>
</dbReference>
<evidence type="ECO:0000313" key="3">
    <source>
        <dbReference type="Proteomes" id="UP000031843"/>
    </source>
</evidence>
<evidence type="ECO:0000256" key="1">
    <source>
        <dbReference type="ARBA" id="ARBA00010552"/>
    </source>
</evidence>
<dbReference type="PANTHER" id="PTHR47328:SF1">
    <property type="entry name" value="RUTC FAMILY PROTEIN YOAB"/>
    <property type="match status" value="1"/>
</dbReference>
<dbReference type="InterPro" id="IPR006175">
    <property type="entry name" value="YjgF/YER057c/UK114"/>
</dbReference>
<dbReference type="Pfam" id="PF01042">
    <property type="entry name" value="Ribonuc_L-PSP"/>
    <property type="match status" value="1"/>
</dbReference>
<evidence type="ECO:0000313" key="2">
    <source>
        <dbReference type="EMBL" id="AJG23430.1"/>
    </source>
</evidence>
<dbReference type="OrthoDB" id="6899345at2"/>
<dbReference type="Gene3D" id="3.30.1330.40">
    <property type="entry name" value="RutC-like"/>
    <property type="match status" value="1"/>
</dbReference>
<dbReference type="AlphaFoldDB" id="A0A0C4YLI5"/>
<reference evidence="2 3" key="1">
    <citation type="journal article" date="2015" name="Genome Announc.">
        <title>Complete Genome Sequence of Cupriavidus basilensis 4G11, Isolated from the Oak Ridge Field Research Center Site.</title>
        <authorList>
            <person name="Ray J."/>
            <person name="Waters R.J."/>
            <person name="Skerker J.M."/>
            <person name="Kuehl J.V."/>
            <person name="Price M.N."/>
            <person name="Huang J."/>
            <person name="Chakraborty R."/>
            <person name="Arkin A.P."/>
            <person name="Deutschbauer A."/>
        </authorList>
    </citation>
    <scope>NUCLEOTIDE SEQUENCE [LARGE SCALE GENOMIC DNA]</scope>
    <source>
        <strain evidence="2">4G11</strain>
    </source>
</reference>
<dbReference type="InterPro" id="IPR019897">
    <property type="entry name" value="RidA_CS"/>
</dbReference>
<name>A0A0C4YLI5_9BURK</name>
<dbReference type="CDD" id="cd06150">
    <property type="entry name" value="YjgF_YER057c_UK114_like_2"/>
    <property type="match status" value="1"/>
</dbReference>